<keyword evidence="7" id="KW-0067">ATP-binding</keyword>
<dbReference type="GO" id="GO:0005524">
    <property type="term" value="F:ATP binding"/>
    <property type="evidence" value="ECO:0007669"/>
    <property type="project" value="UniProtKB-KW"/>
</dbReference>
<gene>
    <name evidence="12" type="ORF">Lgee_0922</name>
</gene>
<protein>
    <submittedName>
        <fullName evidence="12">ABC transporter, ATP binding/permease protein MsbA</fullName>
    </submittedName>
</protein>
<keyword evidence="3" id="KW-1003">Cell membrane</keyword>
<evidence type="ECO:0000256" key="11">
    <source>
        <dbReference type="ARBA" id="ARBA00023136"/>
    </source>
</evidence>
<dbReference type="Proteomes" id="UP000054785">
    <property type="component" value="Unassembled WGS sequence"/>
</dbReference>
<dbReference type="InterPro" id="IPR017871">
    <property type="entry name" value="ABC_transporter-like_CS"/>
</dbReference>
<evidence type="ECO:0000256" key="2">
    <source>
        <dbReference type="ARBA" id="ARBA00022448"/>
    </source>
</evidence>
<keyword evidence="5" id="KW-0812">Transmembrane</keyword>
<evidence type="ECO:0000256" key="8">
    <source>
        <dbReference type="ARBA" id="ARBA00022967"/>
    </source>
</evidence>
<dbReference type="PATRIC" id="fig|45065.4.peg.991"/>
<dbReference type="GO" id="GO:0016887">
    <property type="term" value="F:ATP hydrolysis activity"/>
    <property type="evidence" value="ECO:0007669"/>
    <property type="project" value="InterPro"/>
</dbReference>
<sequence>MKKQVHGKTRVLYARLLVFVRPFWPVLLLGVVANVLYSGIDAGFTWLMRPFLDKGFINIDLDFVRKIPLIVLAGITLRGLVSALGSYCMTWVARRVVQVLRERVFAHVVRLPASYYDNATSGQMLSRILYDVEQVAQVSADALTDFVQNSCLVIGLLTVMMLLCWQLSLMFLLTIPFIGLIVNYTNRRVRRISHRVQKTMGQVTEIASEAIESYRVLRIFGGIRYEIAKFNRATTDSRRNDMKVAMTKVLNVAGVQFVIALGIALIILAAIQLSSVITITAGSFLAIIAAMLQLIKPMKTLTTLNATIQRGLAGAESVFTLLDTPPESLDGVPFAGRARGDIAFENVSFAYAGNKTVLKDVSFRIGAGETVAVVGHSGSGKTTLASLLPRFYELESGRITLDGQPIHTLTLSSLRAQMAMVNQQVTLFNDTLANNIAYGHFEATADAVERAARLAGAHEFIERMPEGYQTLVGENGVLLSGGQRQRIAIARAILKDAPVLILDEATSALDSESERYIQEALEQVMKNRTTLVIAHRLSTIMRADRIVVLYRGRVVEQGTHESLLALNGHYAKLCRAGAHAEITDSLTGELLNEALPG</sequence>
<evidence type="ECO:0000313" key="12">
    <source>
        <dbReference type="EMBL" id="KTD00658.1"/>
    </source>
</evidence>
<name>A0A0W0TY01_9GAMM</name>
<evidence type="ECO:0000256" key="7">
    <source>
        <dbReference type="ARBA" id="ARBA00022840"/>
    </source>
</evidence>
<evidence type="ECO:0000313" key="13">
    <source>
        <dbReference type="Proteomes" id="UP000054785"/>
    </source>
</evidence>
<dbReference type="Gene3D" id="1.20.1560.10">
    <property type="entry name" value="ABC transporter type 1, transmembrane domain"/>
    <property type="match status" value="1"/>
</dbReference>
<evidence type="ECO:0000256" key="9">
    <source>
        <dbReference type="ARBA" id="ARBA00022989"/>
    </source>
</evidence>
<dbReference type="InterPro" id="IPR036640">
    <property type="entry name" value="ABC1_TM_sf"/>
</dbReference>
<comment type="caution">
    <text evidence="12">The sequence shown here is derived from an EMBL/GenBank/DDBJ whole genome shotgun (WGS) entry which is preliminary data.</text>
</comment>
<dbReference type="NCBIfam" id="TIGR02203">
    <property type="entry name" value="MsbA_lipidA"/>
    <property type="match status" value="1"/>
</dbReference>
<dbReference type="PROSITE" id="PS00211">
    <property type="entry name" value="ABC_TRANSPORTER_1"/>
    <property type="match status" value="1"/>
</dbReference>
<proteinExistence type="predicted"/>
<evidence type="ECO:0000256" key="3">
    <source>
        <dbReference type="ARBA" id="ARBA00022475"/>
    </source>
</evidence>
<keyword evidence="9" id="KW-1133">Transmembrane helix</keyword>
<dbReference type="OrthoDB" id="6336411at2"/>
<dbReference type="STRING" id="45065.Lgee_0922"/>
<dbReference type="SMART" id="SM00382">
    <property type="entry name" value="AAA"/>
    <property type="match status" value="1"/>
</dbReference>
<dbReference type="InterPro" id="IPR039421">
    <property type="entry name" value="Type_1_exporter"/>
</dbReference>
<keyword evidence="8" id="KW-1278">Translocase</keyword>
<dbReference type="Gene3D" id="3.40.50.300">
    <property type="entry name" value="P-loop containing nucleotide triphosphate hydrolases"/>
    <property type="match status" value="1"/>
</dbReference>
<dbReference type="CDD" id="cd03251">
    <property type="entry name" value="ABCC_MsbA"/>
    <property type="match status" value="1"/>
</dbReference>
<evidence type="ECO:0000256" key="4">
    <source>
        <dbReference type="ARBA" id="ARBA00022519"/>
    </source>
</evidence>
<keyword evidence="6" id="KW-0547">Nucleotide-binding</keyword>
<dbReference type="InterPro" id="IPR011917">
    <property type="entry name" value="ABC_transpr_lipidA"/>
</dbReference>
<reference evidence="12 13" key="1">
    <citation type="submission" date="2015-11" db="EMBL/GenBank/DDBJ databases">
        <title>Genomic analysis of 38 Legionella species identifies large and diverse effector repertoires.</title>
        <authorList>
            <person name="Burstein D."/>
            <person name="Amaro F."/>
            <person name="Zusman T."/>
            <person name="Lifshitz Z."/>
            <person name="Cohen O."/>
            <person name="Gilbert J.A."/>
            <person name="Pupko T."/>
            <person name="Shuman H.A."/>
            <person name="Segal G."/>
        </authorList>
    </citation>
    <scope>NUCLEOTIDE SEQUENCE [LARGE SCALE GENOMIC DNA]</scope>
    <source>
        <strain evidence="12 13">ATCC 49504</strain>
    </source>
</reference>
<dbReference type="PROSITE" id="PS50929">
    <property type="entry name" value="ABC_TM1F"/>
    <property type="match status" value="1"/>
</dbReference>
<evidence type="ECO:0000256" key="10">
    <source>
        <dbReference type="ARBA" id="ARBA00023055"/>
    </source>
</evidence>
<dbReference type="InterPro" id="IPR003439">
    <property type="entry name" value="ABC_transporter-like_ATP-bd"/>
</dbReference>
<dbReference type="InterPro" id="IPR027417">
    <property type="entry name" value="P-loop_NTPase"/>
</dbReference>
<dbReference type="GO" id="GO:0005886">
    <property type="term" value="C:plasma membrane"/>
    <property type="evidence" value="ECO:0007669"/>
    <property type="project" value="UniProtKB-SubCell"/>
</dbReference>
<keyword evidence="13" id="KW-1185">Reference proteome</keyword>
<dbReference type="SUPFAM" id="SSF90123">
    <property type="entry name" value="ABC transporter transmembrane region"/>
    <property type="match status" value="1"/>
</dbReference>
<comment type="subcellular location">
    <subcellularLocation>
        <location evidence="1">Cell membrane</location>
        <topology evidence="1">Multi-pass membrane protein</topology>
    </subcellularLocation>
</comment>
<keyword evidence="2" id="KW-0813">Transport</keyword>
<dbReference type="CDD" id="cd18552">
    <property type="entry name" value="ABC_6TM_MsbA_like"/>
    <property type="match status" value="1"/>
</dbReference>
<dbReference type="FunFam" id="3.40.50.300:FF:000287">
    <property type="entry name" value="Multidrug ABC transporter ATP-binding protein"/>
    <property type="match status" value="1"/>
</dbReference>
<dbReference type="RefSeq" id="WP_081776793.1">
    <property type="nucleotide sequence ID" value="NZ_CAAAHN010000001.1"/>
</dbReference>
<dbReference type="GO" id="GO:0015421">
    <property type="term" value="F:ABC-type oligopeptide transporter activity"/>
    <property type="evidence" value="ECO:0007669"/>
    <property type="project" value="TreeGrafter"/>
</dbReference>
<dbReference type="PANTHER" id="PTHR43394">
    <property type="entry name" value="ATP-DEPENDENT PERMEASE MDL1, MITOCHONDRIAL"/>
    <property type="match status" value="1"/>
</dbReference>
<keyword evidence="10" id="KW-0445">Lipid transport</keyword>
<evidence type="ECO:0000256" key="6">
    <source>
        <dbReference type="ARBA" id="ARBA00022741"/>
    </source>
</evidence>
<dbReference type="GO" id="GO:0034040">
    <property type="term" value="F:ATPase-coupled lipid transmembrane transporter activity"/>
    <property type="evidence" value="ECO:0007669"/>
    <property type="project" value="InterPro"/>
</dbReference>
<keyword evidence="11" id="KW-0472">Membrane</keyword>
<dbReference type="PANTHER" id="PTHR43394:SF1">
    <property type="entry name" value="ATP-BINDING CASSETTE SUB-FAMILY B MEMBER 10, MITOCHONDRIAL"/>
    <property type="match status" value="1"/>
</dbReference>
<dbReference type="Pfam" id="PF00005">
    <property type="entry name" value="ABC_tran"/>
    <property type="match status" value="1"/>
</dbReference>
<keyword evidence="4" id="KW-0997">Cell inner membrane</keyword>
<dbReference type="EMBL" id="LNYC01000032">
    <property type="protein sequence ID" value="KTD00658.1"/>
    <property type="molecule type" value="Genomic_DNA"/>
</dbReference>
<dbReference type="SUPFAM" id="SSF52540">
    <property type="entry name" value="P-loop containing nucleoside triphosphate hydrolases"/>
    <property type="match status" value="1"/>
</dbReference>
<dbReference type="AlphaFoldDB" id="A0A0W0TY01"/>
<evidence type="ECO:0000256" key="1">
    <source>
        <dbReference type="ARBA" id="ARBA00004651"/>
    </source>
</evidence>
<dbReference type="PROSITE" id="PS50893">
    <property type="entry name" value="ABC_TRANSPORTER_2"/>
    <property type="match status" value="1"/>
</dbReference>
<dbReference type="InterPro" id="IPR003593">
    <property type="entry name" value="AAA+_ATPase"/>
</dbReference>
<accession>A0A0W0TY01</accession>
<dbReference type="Pfam" id="PF00664">
    <property type="entry name" value="ABC_membrane"/>
    <property type="match status" value="1"/>
</dbReference>
<evidence type="ECO:0000256" key="5">
    <source>
        <dbReference type="ARBA" id="ARBA00022692"/>
    </source>
</evidence>
<dbReference type="InterPro" id="IPR011527">
    <property type="entry name" value="ABC1_TM_dom"/>
</dbReference>
<organism evidence="12 13">
    <name type="scientific">Legionella geestiana</name>
    <dbReference type="NCBI Taxonomy" id="45065"/>
    <lineage>
        <taxon>Bacteria</taxon>
        <taxon>Pseudomonadati</taxon>
        <taxon>Pseudomonadota</taxon>
        <taxon>Gammaproteobacteria</taxon>
        <taxon>Legionellales</taxon>
        <taxon>Legionellaceae</taxon>
        <taxon>Legionella</taxon>
    </lineage>
</organism>